<dbReference type="AlphaFoldDB" id="A0A6L6XSK7"/>
<evidence type="ECO:0000259" key="2">
    <source>
        <dbReference type="Pfam" id="PF00582"/>
    </source>
</evidence>
<organism evidence="3 4">
    <name type="scientific">Nocardioides agri</name>
    <dbReference type="NCBI Taxonomy" id="2682843"/>
    <lineage>
        <taxon>Bacteria</taxon>
        <taxon>Bacillati</taxon>
        <taxon>Actinomycetota</taxon>
        <taxon>Actinomycetes</taxon>
        <taxon>Propionibacteriales</taxon>
        <taxon>Nocardioidaceae</taxon>
        <taxon>Nocardioides</taxon>
    </lineage>
</organism>
<dbReference type="EMBL" id="WSEK01000004">
    <property type="protein sequence ID" value="MVQ49607.1"/>
    <property type="molecule type" value="Genomic_DNA"/>
</dbReference>
<evidence type="ECO:0000313" key="3">
    <source>
        <dbReference type="EMBL" id="MVQ49607.1"/>
    </source>
</evidence>
<name>A0A6L6XSK7_9ACTN</name>
<feature type="domain" description="UspA" evidence="2">
    <location>
        <begin position="201"/>
        <end position="329"/>
    </location>
</feature>
<dbReference type="InterPro" id="IPR006016">
    <property type="entry name" value="UspA"/>
</dbReference>
<evidence type="ECO:0000313" key="4">
    <source>
        <dbReference type="Proteomes" id="UP000473525"/>
    </source>
</evidence>
<dbReference type="Pfam" id="PF00582">
    <property type="entry name" value="Usp"/>
    <property type="match status" value="2"/>
</dbReference>
<feature type="domain" description="UspA" evidence="2">
    <location>
        <begin position="45"/>
        <end position="178"/>
    </location>
</feature>
<accession>A0A6L6XSK7</accession>
<comment type="caution">
    <text evidence="3">The sequence shown here is derived from an EMBL/GenBank/DDBJ whole genome shotgun (WGS) entry which is preliminary data.</text>
</comment>
<reference evidence="3 4" key="1">
    <citation type="submission" date="2019-12" db="EMBL/GenBank/DDBJ databases">
        <authorList>
            <person name="Huq M.A."/>
        </authorList>
    </citation>
    <scope>NUCLEOTIDE SEQUENCE [LARGE SCALE GENOMIC DNA]</scope>
    <source>
        <strain evidence="3 4">MAH-18</strain>
    </source>
</reference>
<dbReference type="Gene3D" id="3.40.50.620">
    <property type="entry name" value="HUPs"/>
    <property type="match status" value="2"/>
</dbReference>
<dbReference type="InterPro" id="IPR014729">
    <property type="entry name" value="Rossmann-like_a/b/a_fold"/>
</dbReference>
<keyword evidence="4" id="KW-1185">Reference proteome</keyword>
<sequence length="331" mass="34632">MPLHPVRDRARHLGDLRLLARAGAGVLHAVGTPARRAREGGRPVTILVGHPPRPHDRSAISYAAMLARTRGMGLHVVSVLPAPWPAVPGRASTAAQEAHRERALGYATTVLAEVAPDLPATVEVVPGRSVAGTLLARAREVDASLVVIGSVDEGPWDRVAIGSTGDRLLHAADRAVAVATRGFSTHAVPRFTRATCAFRADRASVEVLRRIGQICADSGAALRVATFGVEGRTMYPPEVAGEEEVVAAFVDQARAAQAAALAQVAAPEGVECTVAVGPDWATAIGRLAWRHDDILVLGSATGGLLSRVLLGANAYRILRHAPVPVVLVPET</sequence>
<dbReference type="Proteomes" id="UP000473525">
    <property type="component" value="Unassembled WGS sequence"/>
</dbReference>
<gene>
    <name evidence="3" type="ORF">GON03_10480</name>
</gene>
<dbReference type="PANTHER" id="PTHR46268:SF6">
    <property type="entry name" value="UNIVERSAL STRESS PROTEIN UP12"/>
    <property type="match status" value="1"/>
</dbReference>
<protein>
    <submittedName>
        <fullName evidence="3">Universal stress protein</fullName>
    </submittedName>
</protein>
<comment type="similarity">
    <text evidence="1">Belongs to the universal stress protein A family.</text>
</comment>
<evidence type="ECO:0000256" key="1">
    <source>
        <dbReference type="ARBA" id="ARBA00008791"/>
    </source>
</evidence>
<proteinExistence type="inferred from homology"/>
<dbReference type="CDD" id="cd00293">
    <property type="entry name" value="USP-like"/>
    <property type="match status" value="1"/>
</dbReference>
<dbReference type="SUPFAM" id="SSF52402">
    <property type="entry name" value="Adenine nucleotide alpha hydrolases-like"/>
    <property type="match status" value="2"/>
</dbReference>
<dbReference type="PANTHER" id="PTHR46268">
    <property type="entry name" value="STRESS RESPONSE PROTEIN NHAX"/>
    <property type="match status" value="1"/>
</dbReference>